<dbReference type="Proteomes" id="UP000886851">
    <property type="component" value="Unassembled WGS sequence"/>
</dbReference>
<feature type="signal peptide" evidence="1">
    <location>
        <begin position="1"/>
        <end position="18"/>
    </location>
</feature>
<protein>
    <recommendedName>
        <fullName evidence="4">Lipoprotein</fullName>
    </recommendedName>
</protein>
<evidence type="ECO:0000256" key="1">
    <source>
        <dbReference type="SAM" id="SignalP"/>
    </source>
</evidence>
<keyword evidence="1" id="KW-0732">Signal</keyword>
<evidence type="ECO:0000313" key="2">
    <source>
        <dbReference type="EMBL" id="HIY87279.1"/>
    </source>
</evidence>
<name>A0A9D2CK61_9BACE</name>
<comment type="caution">
    <text evidence="2">The sequence shown here is derived from an EMBL/GenBank/DDBJ whole genome shotgun (WGS) entry which is preliminary data.</text>
</comment>
<sequence length="153" mass="16536">MTKKLLSLLLPLTFLCFASCEEDESVDPSLMPAATTVGANTFGCLIDGWVYTSGRFGLPKVTDESTPDESCLVIVAPVGIFNQSIRLTLQNPVEGTTCACTIESAPDIRETGQAFITRRRGQVLSGTFSGERVTEGRFDLLRTDLDLGEVPVE</sequence>
<organism evidence="2 3">
    <name type="scientific">Candidatus Bacteroides pullicola</name>
    <dbReference type="NCBI Taxonomy" id="2838475"/>
    <lineage>
        <taxon>Bacteria</taxon>
        <taxon>Pseudomonadati</taxon>
        <taxon>Bacteroidota</taxon>
        <taxon>Bacteroidia</taxon>
        <taxon>Bacteroidales</taxon>
        <taxon>Bacteroidaceae</taxon>
        <taxon>Bacteroides</taxon>
    </lineage>
</organism>
<evidence type="ECO:0000313" key="3">
    <source>
        <dbReference type="Proteomes" id="UP000886851"/>
    </source>
</evidence>
<evidence type="ECO:0008006" key="4">
    <source>
        <dbReference type="Google" id="ProtNLM"/>
    </source>
</evidence>
<feature type="chain" id="PRO_5039315412" description="Lipoprotein" evidence="1">
    <location>
        <begin position="19"/>
        <end position="153"/>
    </location>
</feature>
<proteinExistence type="predicted"/>
<reference evidence="2" key="2">
    <citation type="submission" date="2021-04" db="EMBL/GenBank/DDBJ databases">
        <authorList>
            <person name="Gilroy R."/>
        </authorList>
    </citation>
    <scope>NUCLEOTIDE SEQUENCE</scope>
    <source>
        <strain evidence="2">Gambia2-208</strain>
    </source>
</reference>
<dbReference type="AlphaFoldDB" id="A0A9D2CK61"/>
<gene>
    <name evidence="2" type="ORF">H9824_01065</name>
</gene>
<accession>A0A9D2CK61</accession>
<dbReference type="EMBL" id="DXCV01000011">
    <property type="protein sequence ID" value="HIY87279.1"/>
    <property type="molecule type" value="Genomic_DNA"/>
</dbReference>
<reference evidence="2" key="1">
    <citation type="journal article" date="2021" name="PeerJ">
        <title>Extensive microbial diversity within the chicken gut microbiome revealed by metagenomics and culture.</title>
        <authorList>
            <person name="Gilroy R."/>
            <person name="Ravi A."/>
            <person name="Getino M."/>
            <person name="Pursley I."/>
            <person name="Horton D.L."/>
            <person name="Alikhan N.F."/>
            <person name="Baker D."/>
            <person name="Gharbi K."/>
            <person name="Hall N."/>
            <person name="Watson M."/>
            <person name="Adriaenssens E.M."/>
            <person name="Foster-Nyarko E."/>
            <person name="Jarju S."/>
            <person name="Secka A."/>
            <person name="Antonio M."/>
            <person name="Oren A."/>
            <person name="Chaudhuri R.R."/>
            <person name="La Ragione R."/>
            <person name="Hildebrand F."/>
            <person name="Pallen M.J."/>
        </authorList>
    </citation>
    <scope>NUCLEOTIDE SEQUENCE</scope>
    <source>
        <strain evidence="2">Gambia2-208</strain>
    </source>
</reference>